<dbReference type="GO" id="GO:0051087">
    <property type="term" value="F:protein-folding chaperone binding"/>
    <property type="evidence" value="ECO:0007669"/>
    <property type="project" value="InterPro"/>
</dbReference>
<dbReference type="InterPro" id="IPR008978">
    <property type="entry name" value="HSP20-like_chaperone"/>
</dbReference>
<evidence type="ECO:0000313" key="5">
    <source>
        <dbReference type="Proteomes" id="UP000316726"/>
    </source>
</evidence>
<dbReference type="Proteomes" id="UP000316726">
    <property type="component" value="Chromosome 14"/>
</dbReference>
<accession>A0A5B8MYD7</accession>
<feature type="domain" description="SGS" evidence="2">
    <location>
        <begin position="121"/>
        <end position="213"/>
    </location>
</feature>
<gene>
    <name evidence="4" type="ORF">A3770_14p71530</name>
</gene>
<dbReference type="Gene3D" id="2.60.40.790">
    <property type="match status" value="1"/>
</dbReference>
<evidence type="ECO:0000259" key="2">
    <source>
        <dbReference type="PROSITE" id="PS51048"/>
    </source>
</evidence>
<sequence>MCDTRERYRRQWYQSYDSVSVEVFVKGTKGMPEGKVRTRFEERSLCLEVEDGHEDGPYRLVLALMGEIKPEETKVELLSTKVEMKLVKKEGGVQWSDLEEGQGTAGVARVMADGSSSAEAAAGEKKKKSPKEWAALEAELTELEKEDKPEGEAALQALFKDIYSKADEDTQRAMMKSFQESNGTVLSTNWNEVGQKKVEVQPPDGMTVKKYEH</sequence>
<dbReference type="EMBL" id="CP031047">
    <property type="protein sequence ID" value="QDZ24635.1"/>
    <property type="molecule type" value="Genomic_DNA"/>
</dbReference>
<dbReference type="OrthoDB" id="1898560at2759"/>
<dbReference type="STRING" id="1764295.A0A5B8MYD7"/>
<organism evidence="4 5">
    <name type="scientific">Chloropicon primus</name>
    <dbReference type="NCBI Taxonomy" id="1764295"/>
    <lineage>
        <taxon>Eukaryota</taxon>
        <taxon>Viridiplantae</taxon>
        <taxon>Chlorophyta</taxon>
        <taxon>Chloropicophyceae</taxon>
        <taxon>Chloropicales</taxon>
        <taxon>Chloropicaceae</taxon>
        <taxon>Chloropicon</taxon>
    </lineage>
</organism>
<protein>
    <recommendedName>
        <fullName evidence="6">SGS domain-containing protein</fullName>
    </recommendedName>
</protein>
<dbReference type="SUPFAM" id="SSF49764">
    <property type="entry name" value="HSP20-like chaperones"/>
    <property type="match status" value="1"/>
</dbReference>
<dbReference type="AlphaFoldDB" id="A0A5B8MYD7"/>
<dbReference type="PROSITE" id="PS51048">
    <property type="entry name" value="SGS"/>
    <property type="match status" value="1"/>
</dbReference>
<evidence type="ECO:0000313" key="4">
    <source>
        <dbReference type="EMBL" id="QDZ24635.1"/>
    </source>
</evidence>
<dbReference type="Pfam" id="PF05002">
    <property type="entry name" value="SGS"/>
    <property type="match status" value="1"/>
</dbReference>
<dbReference type="InterPro" id="IPR044563">
    <property type="entry name" value="Sgt1-like"/>
</dbReference>
<evidence type="ECO:0000256" key="1">
    <source>
        <dbReference type="SAM" id="MobiDB-lite"/>
    </source>
</evidence>
<evidence type="ECO:0000259" key="3">
    <source>
        <dbReference type="PROSITE" id="PS51203"/>
    </source>
</evidence>
<dbReference type="PROSITE" id="PS51203">
    <property type="entry name" value="CS"/>
    <property type="match status" value="1"/>
</dbReference>
<reference evidence="4 5" key="1">
    <citation type="submission" date="2018-07" db="EMBL/GenBank/DDBJ databases">
        <title>The complete nuclear genome of the prasinophyte Chloropicon primus (CCMP1205).</title>
        <authorList>
            <person name="Pombert J.-F."/>
            <person name="Otis C."/>
            <person name="Turmel M."/>
            <person name="Lemieux C."/>
        </authorList>
    </citation>
    <scope>NUCLEOTIDE SEQUENCE [LARGE SCALE GENOMIC DNA]</scope>
    <source>
        <strain evidence="4 5">CCMP1205</strain>
    </source>
</reference>
<dbReference type="PANTHER" id="PTHR45862">
    <property type="entry name" value="PROTEIN SGT1 HOMOLOG"/>
    <property type="match status" value="1"/>
</dbReference>
<keyword evidence="5" id="KW-1185">Reference proteome</keyword>
<proteinExistence type="predicted"/>
<dbReference type="Pfam" id="PF04969">
    <property type="entry name" value="CS"/>
    <property type="match status" value="1"/>
</dbReference>
<name>A0A5B8MYD7_9CHLO</name>
<dbReference type="CDD" id="cd06466">
    <property type="entry name" value="p23_CS_SGT1_like"/>
    <property type="match status" value="1"/>
</dbReference>
<evidence type="ECO:0008006" key="6">
    <source>
        <dbReference type="Google" id="ProtNLM"/>
    </source>
</evidence>
<dbReference type="InterPro" id="IPR007052">
    <property type="entry name" value="CS_dom"/>
</dbReference>
<feature type="domain" description="CS" evidence="3">
    <location>
        <begin position="5"/>
        <end position="99"/>
    </location>
</feature>
<feature type="region of interest" description="Disordered" evidence="1">
    <location>
        <begin position="194"/>
        <end position="213"/>
    </location>
</feature>
<dbReference type="InterPro" id="IPR007699">
    <property type="entry name" value="SGS_dom"/>
</dbReference>